<dbReference type="Gene3D" id="2.120.10.30">
    <property type="entry name" value="TolB, C-terminal domain"/>
    <property type="match status" value="1"/>
</dbReference>
<dbReference type="EMBL" id="CP053586">
    <property type="protein sequence ID" value="WNZ26198.1"/>
    <property type="molecule type" value="Genomic_DNA"/>
</dbReference>
<evidence type="ECO:0000259" key="1">
    <source>
        <dbReference type="Pfam" id="PF04151"/>
    </source>
</evidence>
<dbReference type="RefSeq" id="WP_316432428.1">
    <property type="nucleotide sequence ID" value="NZ_CP053586.1"/>
</dbReference>
<dbReference type="Pfam" id="PF04151">
    <property type="entry name" value="PPC"/>
    <property type="match status" value="1"/>
</dbReference>
<reference evidence="3" key="1">
    <citation type="submission" date="2020-05" db="EMBL/GenBank/DDBJ databases">
        <authorList>
            <person name="Zhu T."/>
            <person name="Keshari N."/>
            <person name="Lu X."/>
        </authorList>
    </citation>
    <scope>NUCLEOTIDE SEQUENCE</scope>
    <source>
        <strain evidence="3">NK1-12</strain>
    </source>
</reference>
<dbReference type="InterPro" id="IPR007280">
    <property type="entry name" value="Peptidase_C_arc/bac"/>
</dbReference>
<dbReference type="AlphaFoldDB" id="A0AA96WIJ4"/>
<name>A0AA96WIJ4_9CYAN</name>
<dbReference type="InterPro" id="IPR013658">
    <property type="entry name" value="SGL"/>
</dbReference>
<protein>
    <recommendedName>
        <fullName evidence="4">Peptidase C-terminal archaeal/bacterial domain-containing protein</fullName>
    </recommendedName>
</protein>
<organism evidence="3">
    <name type="scientific">Leptolyngbya sp. NK1-12</name>
    <dbReference type="NCBI Taxonomy" id="2547451"/>
    <lineage>
        <taxon>Bacteria</taxon>
        <taxon>Bacillati</taxon>
        <taxon>Cyanobacteriota</taxon>
        <taxon>Cyanophyceae</taxon>
        <taxon>Leptolyngbyales</taxon>
        <taxon>Leptolyngbyaceae</taxon>
        <taxon>Leptolyngbya group</taxon>
        <taxon>Leptolyngbya</taxon>
    </lineage>
</organism>
<evidence type="ECO:0008006" key="4">
    <source>
        <dbReference type="Google" id="ProtNLM"/>
    </source>
</evidence>
<feature type="domain" description="Peptidase C-terminal archaeal/bacterial" evidence="1">
    <location>
        <begin position="31"/>
        <end position="93"/>
    </location>
</feature>
<proteinExistence type="predicted"/>
<accession>A0AA96WIJ4</accession>
<dbReference type="InterPro" id="IPR011042">
    <property type="entry name" value="6-blade_b-propeller_TolB-like"/>
</dbReference>
<dbReference type="SUPFAM" id="SSF63825">
    <property type="entry name" value="YWTD domain"/>
    <property type="match status" value="1"/>
</dbReference>
<gene>
    <name evidence="3" type="ORF">HJG54_27515</name>
</gene>
<dbReference type="SUPFAM" id="SSF89260">
    <property type="entry name" value="Collagen-binding domain"/>
    <property type="match status" value="1"/>
</dbReference>
<dbReference type="Gene3D" id="2.60.120.380">
    <property type="match status" value="1"/>
</dbReference>
<dbReference type="Pfam" id="PF08450">
    <property type="entry name" value="SGL"/>
    <property type="match status" value="1"/>
</dbReference>
<evidence type="ECO:0000313" key="3">
    <source>
        <dbReference type="EMBL" id="WNZ26198.1"/>
    </source>
</evidence>
<feature type="domain" description="SMP-30/Gluconolactonase/LRE-like region" evidence="2">
    <location>
        <begin position="167"/>
        <end position="291"/>
    </location>
</feature>
<sequence length="326" mass="34341">MQNNRAAQFKALGALNGSRSLKNALRRRERVDLYQFSLGNRSNFSAQLNGLKTNANLELLNGNRKVIGASRKPGKRAEVITSLLEAGVYYLRVVRRGGDTAYRLALSAAPVTQPPQPPPQSSIGLLSTGSAELGRVDRTTGAFSLINSSSLDLTDIARSSAGDLFGITRNSLYKLDANTGTANLIGSLGANNMTALAFSTSGMLYAAGDSNFYTVNTQTGTATLVATIPNFSSSGDLVFDPAGNRFLATSATVGSSTDTLYSIDLNGVATVIGDTGFRNIYGLAQDSGIFYGYTVNRLQIRIDPTTGVGSFDRNLTGTTSAIFGAT</sequence>
<evidence type="ECO:0000259" key="2">
    <source>
        <dbReference type="Pfam" id="PF08450"/>
    </source>
</evidence>